<protein>
    <submittedName>
        <fullName evidence="2">Uncharacterized protein</fullName>
    </submittedName>
</protein>
<keyword evidence="3" id="KW-1185">Reference proteome</keyword>
<evidence type="ECO:0000313" key="2">
    <source>
        <dbReference type="EMBL" id="KAF0917880.1"/>
    </source>
</evidence>
<evidence type="ECO:0000313" key="3">
    <source>
        <dbReference type="Proteomes" id="UP000479710"/>
    </source>
</evidence>
<dbReference type="AlphaFoldDB" id="A0A6G1DZD4"/>
<comment type="caution">
    <text evidence="2">The sequence shown here is derived from an EMBL/GenBank/DDBJ whole genome shotgun (WGS) entry which is preliminary data.</text>
</comment>
<accession>A0A6G1DZD4</accession>
<name>A0A6G1DZD4_9ORYZ</name>
<dbReference type="Proteomes" id="UP000479710">
    <property type="component" value="Unassembled WGS sequence"/>
</dbReference>
<reference evidence="2 3" key="1">
    <citation type="submission" date="2019-11" db="EMBL/GenBank/DDBJ databases">
        <title>Whole genome sequence of Oryza granulata.</title>
        <authorList>
            <person name="Li W."/>
        </authorList>
    </citation>
    <scope>NUCLEOTIDE SEQUENCE [LARGE SCALE GENOMIC DNA]</scope>
    <source>
        <strain evidence="3">cv. Menghai</strain>
        <tissue evidence="2">Leaf</tissue>
    </source>
</reference>
<proteinExistence type="predicted"/>
<dbReference type="EMBL" id="SPHZ02000005">
    <property type="protein sequence ID" value="KAF0917880.1"/>
    <property type="molecule type" value="Genomic_DNA"/>
</dbReference>
<feature type="region of interest" description="Disordered" evidence="1">
    <location>
        <begin position="53"/>
        <end position="91"/>
    </location>
</feature>
<sequence length="91" mass="10025">MAGSSTQGPWLFSAGIGASAYVVPTAENAEHPDNHEPKWDAYLECVEDLEPDKRKFNVEEDPTNPIFLTDSSSYSDNSDELAPSKIMEGEF</sequence>
<organism evidence="2 3">
    <name type="scientific">Oryza meyeriana var. granulata</name>
    <dbReference type="NCBI Taxonomy" id="110450"/>
    <lineage>
        <taxon>Eukaryota</taxon>
        <taxon>Viridiplantae</taxon>
        <taxon>Streptophyta</taxon>
        <taxon>Embryophyta</taxon>
        <taxon>Tracheophyta</taxon>
        <taxon>Spermatophyta</taxon>
        <taxon>Magnoliopsida</taxon>
        <taxon>Liliopsida</taxon>
        <taxon>Poales</taxon>
        <taxon>Poaceae</taxon>
        <taxon>BOP clade</taxon>
        <taxon>Oryzoideae</taxon>
        <taxon>Oryzeae</taxon>
        <taxon>Oryzinae</taxon>
        <taxon>Oryza</taxon>
        <taxon>Oryza meyeriana</taxon>
    </lineage>
</organism>
<gene>
    <name evidence="2" type="ORF">E2562_021533</name>
</gene>
<evidence type="ECO:0000256" key="1">
    <source>
        <dbReference type="SAM" id="MobiDB-lite"/>
    </source>
</evidence>